<organism evidence="1 2">
    <name type="scientific">Salipiger aestuarii</name>
    <dbReference type="NCBI Taxonomy" id="568098"/>
    <lineage>
        <taxon>Bacteria</taxon>
        <taxon>Pseudomonadati</taxon>
        <taxon>Pseudomonadota</taxon>
        <taxon>Alphaproteobacteria</taxon>
        <taxon>Rhodobacterales</taxon>
        <taxon>Roseobacteraceae</taxon>
        <taxon>Salipiger</taxon>
    </lineage>
</organism>
<sequence>MPVHAPSRDVPGGDEKFDAMYAAGRFWMPMLPPCLAGRLVRGLRMEKRLSRIADTGGRWLAPMMEAIAAHAQAGRSDLRVDGIGPAI</sequence>
<evidence type="ECO:0000313" key="2">
    <source>
        <dbReference type="Proteomes" id="UP000249165"/>
    </source>
</evidence>
<dbReference type="Proteomes" id="UP000249165">
    <property type="component" value="Unassembled WGS sequence"/>
</dbReference>
<protein>
    <submittedName>
        <fullName evidence="1">Uncharacterized protein</fullName>
    </submittedName>
</protein>
<evidence type="ECO:0000313" key="1">
    <source>
        <dbReference type="EMBL" id="RAK22956.1"/>
    </source>
</evidence>
<keyword evidence="2" id="KW-1185">Reference proteome</keyword>
<comment type="caution">
    <text evidence="1">The sequence shown here is derived from an EMBL/GenBank/DDBJ whole genome shotgun (WGS) entry which is preliminary data.</text>
</comment>
<gene>
    <name evidence="1" type="ORF">ATI53_1002135</name>
</gene>
<proteinExistence type="predicted"/>
<reference evidence="1 2" key="1">
    <citation type="submission" date="2018-06" db="EMBL/GenBank/DDBJ databases">
        <title>Genomic Encyclopedia of Archaeal and Bacterial Type Strains, Phase II (KMG-II): from individual species to whole genera.</title>
        <authorList>
            <person name="Goeker M."/>
        </authorList>
    </citation>
    <scope>NUCLEOTIDE SEQUENCE [LARGE SCALE GENOMIC DNA]</scope>
    <source>
        <strain evidence="1 2">DSM 22011</strain>
    </source>
</reference>
<name>A0A327YRI7_9RHOB</name>
<dbReference type="OrthoDB" id="9784220at2"/>
<dbReference type="RefSeq" id="WP_111549620.1">
    <property type="nucleotide sequence ID" value="NZ_LIQE01000001.1"/>
</dbReference>
<dbReference type="AlphaFoldDB" id="A0A327YRI7"/>
<accession>A0A327YRI7</accession>
<dbReference type="EMBL" id="QLMG01000002">
    <property type="protein sequence ID" value="RAK22956.1"/>
    <property type="molecule type" value="Genomic_DNA"/>
</dbReference>